<accession>A0A3S4GLY3</accession>
<organism evidence="2 3">
    <name type="scientific">Salmonella enterica I</name>
    <dbReference type="NCBI Taxonomy" id="59201"/>
    <lineage>
        <taxon>Bacteria</taxon>
        <taxon>Pseudomonadati</taxon>
        <taxon>Pseudomonadota</taxon>
        <taxon>Gammaproteobacteria</taxon>
        <taxon>Enterobacterales</taxon>
        <taxon>Enterobacteriaceae</taxon>
        <taxon>Salmonella</taxon>
    </lineage>
</organism>
<protein>
    <submittedName>
        <fullName evidence="2">Conserved domain protein</fullName>
    </submittedName>
</protein>
<dbReference type="EMBL" id="LR134148">
    <property type="protein sequence ID" value="VEA38358.1"/>
    <property type="molecule type" value="Genomic_DNA"/>
</dbReference>
<keyword evidence="1" id="KW-0732">Signal</keyword>
<evidence type="ECO:0000313" key="2">
    <source>
        <dbReference type="EMBL" id="VEA38358.1"/>
    </source>
</evidence>
<feature type="signal peptide" evidence="1">
    <location>
        <begin position="1"/>
        <end position="18"/>
    </location>
</feature>
<sequence>MKMSIAMLSALASFIVVGCTPRIEVAAPETADYHQHECKDRA</sequence>
<feature type="chain" id="PRO_5018604309" evidence="1">
    <location>
        <begin position="19"/>
        <end position="42"/>
    </location>
</feature>
<evidence type="ECO:0000313" key="3">
    <source>
        <dbReference type="Proteomes" id="UP000273655"/>
    </source>
</evidence>
<name>A0A3S4GLY3_SALET</name>
<dbReference type="PROSITE" id="PS51257">
    <property type="entry name" value="PROKAR_LIPOPROTEIN"/>
    <property type="match status" value="1"/>
</dbReference>
<evidence type="ECO:0000256" key="1">
    <source>
        <dbReference type="SAM" id="SignalP"/>
    </source>
</evidence>
<reference evidence="2 3" key="1">
    <citation type="submission" date="2018-12" db="EMBL/GenBank/DDBJ databases">
        <authorList>
            <consortium name="Pathogen Informatics"/>
        </authorList>
    </citation>
    <scope>NUCLEOTIDE SEQUENCE [LARGE SCALE GENOMIC DNA]</scope>
    <source>
        <strain evidence="2 3">NCTC8271</strain>
    </source>
</reference>
<dbReference type="Proteomes" id="UP000273655">
    <property type="component" value="Chromosome 1"/>
</dbReference>
<dbReference type="AlphaFoldDB" id="A0A3S4GLY3"/>
<proteinExistence type="predicted"/>
<gene>
    <name evidence="2" type="primary">SBOV16561</name>
    <name evidence="2" type="ORF">NCTC8271_03161</name>
</gene>